<name>A0AAV2TR02_CALDB</name>
<evidence type="ECO:0000256" key="6">
    <source>
        <dbReference type="SAM" id="Coils"/>
    </source>
</evidence>
<comment type="caution">
    <text evidence="8">The sequence shown here is derived from an EMBL/GenBank/DDBJ whole genome shotgun (WGS) entry which is preliminary data.</text>
</comment>
<evidence type="ECO:0000313" key="8">
    <source>
        <dbReference type="EMBL" id="CAL5139195.1"/>
    </source>
</evidence>
<reference evidence="8" key="1">
    <citation type="submission" date="2024-06" db="EMBL/GenBank/DDBJ databases">
        <authorList>
            <person name="Liu X."/>
            <person name="Lenzi L."/>
            <person name="Haldenby T S."/>
            <person name="Uol C."/>
        </authorList>
    </citation>
    <scope>NUCLEOTIDE SEQUENCE</scope>
</reference>
<gene>
    <name evidence="8" type="ORF">CDAUBV1_LOCUS14232</name>
</gene>
<feature type="region of interest" description="Disordered" evidence="7">
    <location>
        <begin position="132"/>
        <end position="162"/>
    </location>
</feature>
<dbReference type="PANTHER" id="PTHR14577">
    <property type="entry name" value="NUCLEOLAR PROTEIN 12"/>
    <property type="match status" value="1"/>
</dbReference>
<dbReference type="GO" id="GO:0005730">
    <property type="term" value="C:nucleolus"/>
    <property type="evidence" value="ECO:0007669"/>
    <property type="project" value="UniProtKB-SubCell"/>
</dbReference>
<keyword evidence="5" id="KW-0539">Nucleus</keyword>
<protein>
    <recommendedName>
        <fullName evidence="3">Nucleolar protein 12</fullName>
    </recommendedName>
</protein>
<dbReference type="PANTHER" id="PTHR14577:SF0">
    <property type="entry name" value="NUCLEOLAR PROTEIN 12"/>
    <property type="match status" value="1"/>
</dbReference>
<dbReference type="AlphaFoldDB" id="A0AAV2TR02"/>
<dbReference type="GO" id="GO:0019843">
    <property type="term" value="F:rRNA binding"/>
    <property type="evidence" value="ECO:0007669"/>
    <property type="project" value="TreeGrafter"/>
</dbReference>
<evidence type="ECO:0000256" key="3">
    <source>
        <dbReference type="ARBA" id="ARBA00015520"/>
    </source>
</evidence>
<accession>A0AAV2TR02</accession>
<keyword evidence="4 6" id="KW-0175">Coiled coil</keyword>
<evidence type="ECO:0000256" key="1">
    <source>
        <dbReference type="ARBA" id="ARBA00004604"/>
    </source>
</evidence>
<evidence type="ECO:0000256" key="4">
    <source>
        <dbReference type="ARBA" id="ARBA00023054"/>
    </source>
</evidence>
<proteinExistence type="inferred from homology"/>
<feature type="coiled-coil region" evidence="6">
    <location>
        <begin position="30"/>
        <end position="61"/>
    </location>
</feature>
<comment type="similarity">
    <text evidence="2">Belongs to the RRP17 family.</text>
</comment>
<dbReference type="InterPro" id="IPR019186">
    <property type="entry name" value="Nucleolar_protein_12"/>
</dbReference>
<organism evidence="8 9">
    <name type="scientific">Calicophoron daubneyi</name>
    <name type="common">Rumen fluke</name>
    <name type="synonym">Paramphistomum daubneyi</name>
    <dbReference type="NCBI Taxonomy" id="300641"/>
    <lineage>
        <taxon>Eukaryota</taxon>
        <taxon>Metazoa</taxon>
        <taxon>Spiralia</taxon>
        <taxon>Lophotrochozoa</taxon>
        <taxon>Platyhelminthes</taxon>
        <taxon>Trematoda</taxon>
        <taxon>Digenea</taxon>
        <taxon>Plagiorchiida</taxon>
        <taxon>Pronocephalata</taxon>
        <taxon>Paramphistomoidea</taxon>
        <taxon>Paramphistomidae</taxon>
        <taxon>Calicophoron</taxon>
    </lineage>
</organism>
<sequence>MKLRRTPKLSLVFDEEKRREYLTGFHKRKLKRKEEGRKAAERRLAEEIKAVKTKYREAARRRMEGLDFPEFPDYSSDTVKSHKEHQIGDHTVVVEEIDISNSHYFIGASQPAPQISEPLETDERPLMSLKAALKMNPEKKRRHHKIKSNQKSARHRGRRKKR</sequence>
<dbReference type="Pfam" id="PF09805">
    <property type="entry name" value="Nop25"/>
    <property type="match status" value="1"/>
</dbReference>
<dbReference type="EMBL" id="CAXLJL010000600">
    <property type="protein sequence ID" value="CAL5139195.1"/>
    <property type="molecule type" value="Genomic_DNA"/>
</dbReference>
<feature type="compositionally biased region" description="Basic residues" evidence="7">
    <location>
        <begin position="139"/>
        <end position="162"/>
    </location>
</feature>
<evidence type="ECO:0000313" key="9">
    <source>
        <dbReference type="Proteomes" id="UP001497525"/>
    </source>
</evidence>
<evidence type="ECO:0000256" key="5">
    <source>
        <dbReference type="ARBA" id="ARBA00023242"/>
    </source>
</evidence>
<evidence type="ECO:0000256" key="7">
    <source>
        <dbReference type="SAM" id="MobiDB-lite"/>
    </source>
</evidence>
<evidence type="ECO:0000256" key="2">
    <source>
        <dbReference type="ARBA" id="ARBA00007175"/>
    </source>
</evidence>
<dbReference type="Proteomes" id="UP001497525">
    <property type="component" value="Unassembled WGS sequence"/>
</dbReference>
<comment type="subcellular location">
    <subcellularLocation>
        <location evidence="1">Nucleus</location>
        <location evidence="1">Nucleolus</location>
    </subcellularLocation>
</comment>